<dbReference type="OrthoDB" id="9795973at2"/>
<dbReference type="GO" id="GO:0032298">
    <property type="term" value="P:positive regulation of DNA-templated DNA replication initiation"/>
    <property type="evidence" value="ECO:0007669"/>
    <property type="project" value="TreeGrafter"/>
</dbReference>
<dbReference type="STRING" id="1486262.TM49_14710"/>
<dbReference type="RefSeq" id="WP_045682354.1">
    <property type="nucleotide sequence ID" value="NZ_CP010803.1"/>
</dbReference>
<dbReference type="EMBL" id="CP010803">
    <property type="protein sequence ID" value="AJY46645.1"/>
    <property type="molecule type" value="Genomic_DNA"/>
</dbReference>
<protein>
    <submittedName>
        <fullName evidence="1">DNA polymerase III subunit chi</fullName>
    </submittedName>
</protein>
<gene>
    <name evidence="1" type="ORF">TM49_14710</name>
</gene>
<dbReference type="GO" id="GO:0003887">
    <property type="term" value="F:DNA-directed DNA polymerase activity"/>
    <property type="evidence" value="ECO:0007669"/>
    <property type="project" value="InterPro"/>
</dbReference>
<evidence type="ECO:0000313" key="1">
    <source>
        <dbReference type="EMBL" id="AJY46645.1"/>
    </source>
</evidence>
<accession>A0A0D5LRR3</accession>
<dbReference type="Pfam" id="PF04364">
    <property type="entry name" value="DNA_pol3_chi"/>
    <property type="match status" value="1"/>
</dbReference>
<dbReference type="KEGG" id="mey:TM49_14710"/>
<dbReference type="InterPro" id="IPR007459">
    <property type="entry name" value="DNA_pol3_chi"/>
</dbReference>
<reference evidence="1 2" key="1">
    <citation type="journal article" date="2015" name="Genome Announc.">
        <title>Complete genome sequence of Martelella endophytica YC6887, which has antifungal activity associated with a halophyte.</title>
        <authorList>
            <person name="Khan A."/>
            <person name="Khan H."/>
            <person name="Chung E.J."/>
            <person name="Hossain M.T."/>
            <person name="Chung Y.R."/>
        </authorList>
    </citation>
    <scope>NUCLEOTIDE SEQUENCE [LARGE SCALE GENOMIC DNA]</scope>
    <source>
        <strain evidence="1">YC6887</strain>
    </source>
</reference>
<dbReference type="SUPFAM" id="SSF102400">
    <property type="entry name" value="DNA polymerase III chi subunit"/>
    <property type="match status" value="1"/>
</dbReference>
<dbReference type="HOGENOM" id="CLU_131584_4_0_5"/>
<dbReference type="PANTHER" id="PTHR38767:SF1">
    <property type="entry name" value="DNA POLYMERASE III SUBUNIT CHI"/>
    <property type="match status" value="1"/>
</dbReference>
<dbReference type="GO" id="GO:0006260">
    <property type="term" value="P:DNA replication"/>
    <property type="evidence" value="ECO:0007669"/>
    <property type="project" value="InterPro"/>
</dbReference>
<dbReference type="NCBIfam" id="NF004347">
    <property type="entry name" value="PRK05728.1-4"/>
    <property type="match status" value="1"/>
</dbReference>
<dbReference type="PANTHER" id="PTHR38767">
    <property type="entry name" value="DNA POLYMERASE III SUBUNIT CHI"/>
    <property type="match status" value="1"/>
</dbReference>
<dbReference type="GO" id="GO:0003677">
    <property type="term" value="F:DNA binding"/>
    <property type="evidence" value="ECO:0007669"/>
    <property type="project" value="InterPro"/>
</dbReference>
<name>A0A0D5LRR3_MAREN</name>
<dbReference type="Gene3D" id="3.40.50.10110">
    <property type="entry name" value="DNA polymerase III subunit chi"/>
    <property type="match status" value="1"/>
</dbReference>
<dbReference type="Proteomes" id="UP000032611">
    <property type="component" value="Chromosome"/>
</dbReference>
<keyword evidence="2" id="KW-1185">Reference proteome</keyword>
<evidence type="ECO:0000313" key="2">
    <source>
        <dbReference type="Proteomes" id="UP000032611"/>
    </source>
</evidence>
<dbReference type="InterPro" id="IPR036768">
    <property type="entry name" value="PolIII_chi_sf"/>
</dbReference>
<dbReference type="AlphaFoldDB" id="A0A0D5LRR3"/>
<organism evidence="1 2">
    <name type="scientific">Martelella endophytica</name>
    <dbReference type="NCBI Taxonomy" id="1486262"/>
    <lineage>
        <taxon>Bacteria</taxon>
        <taxon>Pseudomonadati</taxon>
        <taxon>Pseudomonadota</taxon>
        <taxon>Alphaproteobacteria</taxon>
        <taxon>Hyphomicrobiales</taxon>
        <taxon>Aurantimonadaceae</taxon>
        <taxon>Martelella</taxon>
    </lineage>
</organism>
<sequence>MTEVLFYHLTESLREAALPPLVEKSLERGWRVAIQTASEAERDRLDELLWTFRADSFVPHGLDSEDGAERQPVLLTATEASPNGADIRFFVEGAEVSNVSDYKRVVVMFDGHDVDELTRARGQWKALRGGDHQLTYWQQGSDGRWQKKA</sequence>
<dbReference type="PATRIC" id="fig|1486262.3.peg.3040"/>
<proteinExistence type="predicted"/>